<keyword evidence="5" id="KW-0235">DNA replication</keyword>
<dbReference type="Pfam" id="PF00653">
    <property type="entry name" value="BIR"/>
    <property type="match status" value="1"/>
</dbReference>
<dbReference type="InterPro" id="IPR023211">
    <property type="entry name" value="DNA_pol_palm_dom_sf"/>
</dbReference>
<feature type="region of interest" description="Disordered" evidence="9">
    <location>
        <begin position="1612"/>
        <end position="1633"/>
    </location>
</feature>
<evidence type="ECO:0000313" key="12">
    <source>
        <dbReference type="Proteomes" id="UP001153709"/>
    </source>
</evidence>
<dbReference type="Gene3D" id="1.10.1170.10">
    <property type="entry name" value="Inhibitor Of Apoptosis Protein (2mihbC-IAP-1), Chain A"/>
    <property type="match status" value="1"/>
</dbReference>
<dbReference type="Gene3D" id="1.10.287.690">
    <property type="entry name" value="Helix hairpin bin"/>
    <property type="match status" value="1"/>
</dbReference>
<dbReference type="SUPFAM" id="SSF52980">
    <property type="entry name" value="Restriction endonuclease-like"/>
    <property type="match status" value="1"/>
</dbReference>
<dbReference type="Pfam" id="PF03175">
    <property type="entry name" value="DNA_pol_B_2"/>
    <property type="match status" value="2"/>
</dbReference>
<protein>
    <recommendedName>
        <fullName evidence="2">DNA-directed DNA polymerase</fullName>
        <ecNumber evidence="2">2.7.7.7</ecNumber>
    </recommendedName>
</protein>
<dbReference type="InterPro" id="IPR043502">
    <property type="entry name" value="DNA/RNA_pol_sf"/>
</dbReference>
<dbReference type="EMBL" id="OU898284">
    <property type="protein sequence ID" value="CAG9840821.1"/>
    <property type="molecule type" value="Genomic_DNA"/>
</dbReference>
<dbReference type="PANTHER" id="PTHR33568">
    <property type="entry name" value="DNA POLYMERASE"/>
    <property type="match status" value="1"/>
</dbReference>
<dbReference type="PANTHER" id="PTHR33568:SF3">
    <property type="entry name" value="DNA-DIRECTED DNA POLYMERASE"/>
    <property type="match status" value="1"/>
</dbReference>
<keyword evidence="12" id="KW-1185">Reference proteome</keyword>
<evidence type="ECO:0000256" key="5">
    <source>
        <dbReference type="ARBA" id="ARBA00022705"/>
    </source>
</evidence>
<feature type="region of interest" description="Disordered" evidence="9">
    <location>
        <begin position="1440"/>
        <end position="1460"/>
    </location>
</feature>
<dbReference type="InterPro" id="IPR036397">
    <property type="entry name" value="RNaseH_sf"/>
</dbReference>
<dbReference type="Proteomes" id="UP001153709">
    <property type="component" value="Chromosome 9"/>
</dbReference>
<dbReference type="SUPFAM" id="SSF57924">
    <property type="entry name" value="Inhibitor of apoptosis (IAP) repeat"/>
    <property type="match status" value="1"/>
</dbReference>
<feature type="region of interest" description="Disordered" evidence="9">
    <location>
        <begin position="1679"/>
        <end position="1699"/>
    </location>
</feature>
<dbReference type="InterPro" id="IPR004868">
    <property type="entry name" value="DNA-dir_DNA_pol_B_mt/vir"/>
</dbReference>
<keyword evidence="3" id="KW-0808">Transferase</keyword>
<proteinExistence type="inferred from homology"/>
<evidence type="ECO:0000256" key="2">
    <source>
        <dbReference type="ARBA" id="ARBA00012417"/>
    </source>
</evidence>
<sequence length="1819" mass="204262">MITTHLLYPVIIKRLSSFEELMPSHPIKPIVLAVAGFYYTGVNDKVLCAFCGVVYNKCIADDIPSDKHKDDCFFLTAYKQAQKLWTVEERLKTFTNRNISAKKHAEAGFFYENSKTYYITNKDITLMSVRLATFHNNGTGSPTPLRAYSEIRQVTCNFIHTGPFKRTITADLCIIIDIFKNVETQDRRGKQRGESTYYINMGCTVTLLNRRYVRKFDAYLHTYSCTTPRTNNATEDLLTTLNSCLEDVKIKSYYVIGDKIRIIASNPRFNQPLSTPAHTSTTFACLLDLVEDVLTSDESVSINETTFDIQVLKLPRGYGRSSILNLSRNRHTKRSITVIRNSDNLCALRAVVVALTYHTTSFLKYTFTSRQIANIRQGRQLQGVLAGELCEILGLDPTIGCSLQDIQRAEQLLDVQIKTVCAQNFNSVIYAGPPKQTILCLYKKTIMMSLIVWPLFMGLFIIVKDVTLVTETKINIDVKSLYCFNEKCRQNHGPVCALVHKCTGCIKVIQRNKWHHCGFSVCTNCNLWVEIATHKCYMQKKTTKGGICPVPCTCNKRSDNLNRGCKANYKQPITCTVPCVCNGLTDVVVSTCTYTEKYLFFDYETMLVDGIHTLIIAHDFDGNKFVFKDNNEFCQWLISENHSSYTAIAHTAKGYDSYFILKYCVCNTIKPYTIYSGSKLMLLTIHHLALKIIDSSNFVSGPLADFPKTFGLTEFKKGYFPHYFNKTEHHSYIGQLPDTSYYGPNTMKPKQREIFLQWHADKVSENYIFDFQKEIHAYCDSDVVILRRDCLEFRKEFLAVANIDCFRYVTIASTCLAIYRSKYLPQNQIAVVEKTDIYSSAAISWLSQFPDLQHTLNGGEVTICGAKVDGCDCSTNTVYQYHGCFWHGHPDCFKNDTINHVNNETMGDLYEKTMRRSNQLRDAGYNLVEMWECEWIKQCKNMPQIVEPLNPRNAFYGGRTNATKLMIQKALEKGYKIINISEVWHFEKTSRDLFKGYVKEFMKIKLESSPHTYASCEEYARAVKEQMGIELDLAKIAPNPGRRAVAKICLNSLWGKFGQRLNLSQTEYITNCKRWYEILLDDTIDITNCLFYNDIVQATFCVKEQFVEKSKDTNIFIAAFTTSNARLRLYNMLDKLGEAVAYFDTDSIVYTDDGVNTVKTGDMLGDWSDELPTDDYITEFLSTGPKSYHYKTMLGRQVTKIKGFTLNYENSLYLNQNVMVDIITTKLEDTVLYYDQICRDVHTKNIIMALWSTTATCVRCAPLYTAVVDENWDDEWHESPLHHIRRRYLYLHLGDDTQGGSGGSGDDTQGGSGDLGDDTQGCRGDSCHPEPDENWDDEWHVSPLPFIKVGALFKNIIREPPPKMLEAESHRRRSTPSDNSLPAQQLVSETAPAVTVNAPAKQPTLTVNTQRKQPACSAPSQRNSKAVTVNAPVKQPTLTVNTQRKQPACSAPSQRNSKAVTVNAPVKQPTLTVNTQRKQPACSVPSQRNSKAVTVNAPVKQTTLTVNTQRKQPACSAPSQRNSKAVTVTPQRNSQPAQHLASETAKPHTPAKQPTCSAPSQRNSKAVTVNAPVKQPTLTVNTQRKQPACSVPSQRNSKAVTVNAPVKQSTLTVNTQRKQPACSAPSQRNSKAVTVNAPVKQTTLTVNTQRKQPACSVPSQRNSKAVTVNAPVKQPTLTVNTQRKQPACSAPSQRNSKAVTVNAPVKQPTLTVNTQRKQPACSVPSQRNSNAVTVNAPVKQPTLTVNTQRKQPACSAPSQRNSKAVTVNAPVKQTTLTVNTQRKQPACSAPSQRNSKAVTVTPQRNSQTAQHLASETAKP</sequence>
<feature type="region of interest" description="Disordered" evidence="9">
    <location>
        <begin position="1506"/>
        <end position="1600"/>
    </location>
</feature>
<dbReference type="PROSITE" id="PS50143">
    <property type="entry name" value="BIR_REPEAT_2"/>
    <property type="match status" value="1"/>
</dbReference>
<dbReference type="GO" id="GO:0006281">
    <property type="term" value="P:DNA repair"/>
    <property type="evidence" value="ECO:0007669"/>
    <property type="project" value="UniProtKB-ARBA"/>
</dbReference>
<comment type="catalytic activity">
    <reaction evidence="8">
        <text>DNA(n) + a 2'-deoxyribonucleoside 5'-triphosphate = DNA(n+1) + diphosphate</text>
        <dbReference type="Rhea" id="RHEA:22508"/>
        <dbReference type="Rhea" id="RHEA-COMP:17339"/>
        <dbReference type="Rhea" id="RHEA-COMP:17340"/>
        <dbReference type="ChEBI" id="CHEBI:33019"/>
        <dbReference type="ChEBI" id="CHEBI:61560"/>
        <dbReference type="ChEBI" id="CHEBI:173112"/>
        <dbReference type="EC" id="2.7.7.7"/>
    </reaction>
</comment>
<dbReference type="GO" id="GO:0000166">
    <property type="term" value="F:nucleotide binding"/>
    <property type="evidence" value="ECO:0007669"/>
    <property type="project" value="InterPro"/>
</dbReference>
<keyword evidence="7" id="KW-0238">DNA-binding</keyword>
<organism evidence="11 12">
    <name type="scientific">Diabrotica balteata</name>
    <name type="common">Banded cucumber beetle</name>
    <dbReference type="NCBI Taxonomy" id="107213"/>
    <lineage>
        <taxon>Eukaryota</taxon>
        <taxon>Metazoa</taxon>
        <taxon>Ecdysozoa</taxon>
        <taxon>Arthropoda</taxon>
        <taxon>Hexapoda</taxon>
        <taxon>Insecta</taxon>
        <taxon>Pterygota</taxon>
        <taxon>Neoptera</taxon>
        <taxon>Endopterygota</taxon>
        <taxon>Coleoptera</taxon>
        <taxon>Polyphaga</taxon>
        <taxon>Cucujiformia</taxon>
        <taxon>Chrysomeloidea</taxon>
        <taxon>Chrysomelidae</taxon>
        <taxon>Galerucinae</taxon>
        <taxon>Diabroticina</taxon>
        <taxon>Diabroticites</taxon>
        <taxon>Diabrotica</taxon>
    </lineage>
</organism>
<evidence type="ECO:0000256" key="4">
    <source>
        <dbReference type="ARBA" id="ARBA00022695"/>
    </source>
</evidence>
<feature type="region of interest" description="Disordered" evidence="9">
    <location>
        <begin position="1773"/>
        <end position="1819"/>
    </location>
</feature>
<dbReference type="GO" id="GO:0003887">
    <property type="term" value="F:DNA-directed DNA polymerase activity"/>
    <property type="evidence" value="ECO:0007669"/>
    <property type="project" value="UniProtKB-KW"/>
</dbReference>
<evidence type="ECO:0000256" key="6">
    <source>
        <dbReference type="ARBA" id="ARBA00022932"/>
    </source>
</evidence>
<name>A0A9N9TE90_DIABA</name>
<dbReference type="InterPro" id="IPR012337">
    <property type="entry name" value="RNaseH-like_sf"/>
</dbReference>
<evidence type="ECO:0000256" key="1">
    <source>
        <dbReference type="ARBA" id="ARBA00005755"/>
    </source>
</evidence>
<evidence type="ECO:0000256" key="7">
    <source>
        <dbReference type="ARBA" id="ARBA00023125"/>
    </source>
</evidence>
<evidence type="ECO:0000256" key="8">
    <source>
        <dbReference type="ARBA" id="ARBA00049244"/>
    </source>
</evidence>
<keyword evidence="6" id="KW-0239">DNA-directed DNA polymerase</keyword>
<dbReference type="InterPro" id="IPR011335">
    <property type="entry name" value="Restrct_endonuc-II-like"/>
</dbReference>
<dbReference type="SUPFAM" id="SSF53098">
    <property type="entry name" value="Ribonuclease H-like"/>
    <property type="match status" value="1"/>
</dbReference>
<evidence type="ECO:0000313" key="11">
    <source>
        <dbReference type="EMBL" id="CAG9840821.1"/>
    </source>
</evidence>
<feature type="compositionally biased region" description="Polar residues" evidence="9">
    <location>
        <begin position="1576"/>
        <end position="1600"/>
    </location>
</feature>
<feature type="compositionally biased region" description="Gly residues" evidence="9">
    <location>
        <begin position="1299"/>
        <end position="1314"/>
    </location>
</feature>
<gene>
    <name evidence="11" type="ORF">DIABBA_LOCUS13444</name>
</gene>
<feature type="domain" description="DNA-directed DNA polymerase family B mitochondria/virus" evidence="10">
    <location>
        <begin position="967"/>
        <end position="1134"/>
    </location>
</feature>
<evidence type="ECO:0000259" key="10">
    <source>
        <dbReference type="Pfam" id="PF03175"/>
    </source>
</evidence>
<dbReference type="SUPFAM" id="SSF56672">
    <property type="entry name" value="DNA/RNA polymerases"/>
    <property type="match status" value="1"/>
</dbReference>
<evidence type="ECO:0000256" key="3">
    <source>
        <dbReference type="ARBA" id="ARBA00022679"/>
    </source>
</evidence>
<keyword evidence="4" id="KW-0548">Nucleotidyltransferase</keyword>
<feature type="region of interest" description="Disordered" evidence="9">
    <location>
        <begin position="1299"/>
        <end position="1339"/>
    </location>
</feature>
<feature type="compositionally biased region" description="Polar residues" evidence="9">
    <location>
        <begin position="1506"/>
        <end position="1537"/>
    </location>
</feature>
<accession>A0A9N9TE90</accession>
<feature type="compositionally biased region" description="Polar residues" evidence="9">
    <location>
        <begin position="1552"/>
        <end position="1567"/>
    </location>
</feature>
<dbReference type="Gene3D" id="3.40.960.10">
    <property type="entry name" value="VSR Endonuclease"/>
    <property type="match status" value="1"/>
</dbReference>
<reference evidence="11" key="1">
    <citation type="submission" date="2022-01" db="EMBL/GenBank/DDBJ databases">
        <authorList>
            <person name="King R."/>
        </authorList>
    </citation>
    <scope>NUCLEOTIDE SEQUENCE</scope>
</reference>
<dbReference type="Gene3D" id="3.30.420.10">
    <property type="entry name" value="Ribonuclease H-like superfamily/Ribonuclease H"/>
    <property type="match status" value="1"/>
</dbReference>
<dbReference type="InterPro" id="IPR001370">
    <property type="entry name" value="BIR_rpt"/>
</dbReference>
<feature type="region of interest" description="Disordered" evidence="9">
    <location>
        <begin position="1406"/>
        <end position="1427"/>
    </location>
</feature>
<feature type="compositionally biased region" description="Polar residues" evidence="9">
    <location>
        <begin position="1773"/>
        <end position="1813"/>
    </location>
</feature>
<evidence type="ECO:0000256" key="9">
    <source>
        <dbReference type="SAM" id="MobiDB-lite"/>
    </source>
</evidence>
<dbReference type="GO" id="GO:0003677">
    <property type="term" value="F:DNA binding"/>
    <property type="evidence" value="ECO:0007669"/>
    <property type="project" value="UniProtKB-KW"/>
</dbReference>
<dbReference type="Gene3D" id="3.90.1600.10">
    <property type="entry name" value="Palm domain of DNA polymerase"/>
    <property type="match status" value="1"/>
</dbReference>
<dbReference type="GO" id="GO:0042575">
    <property type="term" value="C:DNA polymerase complex"/>
    <property type="evidence" value="ECO:0007669"/>
    <property type="project" value="UniProtKB-ARBA"/>
</dbReference>
<dbReference type="OrthoDB" id="5871067at2759"/>
<dbReference type="SMART" id="SM00238">
    <property type="entry name" value="BIR"/>
    <property type="match status" value="1"/>
</dbReference>
<feature type="region of interest" description="Disordered" evidence="9">
    <location>
        <begin position="1473"/>
        <end position="1493"/>
    </location>
</feature>
<dbReference type="GO" id="GO:0006260">
    <property type="term" value="P:DNA replication"/>
    <property type="evidence" value="ECO:0007669"/>
    <property type="project" value="UniProtKB-KW"/>
</dbReference>
<dbReference type="EC" id="2.7.7.7" evidence="2"/>
<comment type="similarity">
    <text evidence="1">Belongs to the DNA polymerase type-B family.</text>
</comment>
<feature type="domain" description="DNA-directed DNA polymerase family B mitochondria/virus" evidence="10">
    <location>
        <begin position="643"/>
        <end position="837"/>
    </location>
</feature>